<dbReference type="EMBL" id="FQUI01000001">
    <property type="protein sequence ID" value="SHE27844.1"/>
    <property type="molecule type" value="Genomic_DNA"/>
</dbReference>
<dbReference type="AlphaFoldDB" id="A0A1M4S6K1"/>
<evidence type="ECO:0000313" key="3">
    <source>
        <dbReference type="Proteomes" id="UP000184334"/>
    </source>
</evidence>
<name>A0A1M4S6K1_MARH1</name>
<feature type="transmembrane region" description="Helical" evidence="1">
    <location>
        <begin position="381"/>
        <end position="407"/>
    </location>
</feature>
<dbReference type="RefSeq" id="WP_072862261.1">
    <property type="nucleotide sequence ID" value="NZ_FQUI01000001.1"/>
</dbReference>
<feature type="transmembrane region" description="Helical" evidence="1">
    <location>
        <begin position="36"/>
        <end position="56"/>
    </location>
</feature>
<accession>A0A1M4S6K1</accession>
<gene>
    <name evidence="2" type="ORF">SAMN02745164_00087</name>
</gene>
<feature type="transmembrane region" description="Helical" evidence="1">
    <location>
        <begin position="123"/>
        <end position="151"/>
    </location>
</feature>
<dbReference type="STRING" id="1122195.SAMN02745164_00087"/>
<sequence length="533" mass="61028">MKNKIILILKYSYQNKLRPKQKKDGTYKKRGPWGALMAYILPAIIFGGSLAPMMYFMFKELNIPFSQLGINLPWTILDVIFGMWFLLMGFMFFLNYSPAIVANLYESEMTQLLLSMPIRRSSIYIASAIDSLIMAGLPLGMMIPIFAVYALIAKNSIIFSILGGIGFLILLLLISNLGGILFSKFLTKTSAKRWTMIMYFISIFFYVGISNLLPNFANTPPSQLANALERMSNIILNIFWPHTWVIKVMKGSIPFLILLYSTILILSYVIYYLSNTLEFSVSRKKGKKKKAEIKFKSSKFPILKKDFKLLFRDSQTFFLLLYPLFFPIIFMFSSTSLDMISIIFVMIAAIYAAMVAIYAISYEGKLWPVPKLYPIKIGHLIFSKAFMPFIIYVVEYIAITVLIYLSGKASIEVFWSIIPVILIIMYSSILGISLYLKNPKRDLSQKNIISGKEVFYLEGIILGLGLGIFLPGNLYISSLKNIEIKEQLIDFLFDSTALYHFLGGVLPIILIFLTIYLSYKELNNVKERMKKWE</sequence>
<keyword evidence="1" id="KW-0472">Membrane</keyword>
<feature type="transmembrane region" description="Helical" evidence="1">
    <location>
        <begin position="497"/>
        <end position="519"/>
    </location>
</feature>
<dbReference type="InterPro" id="IPR018646">
    <property type="entry name" value="12TM_1"/>
</dbReference>
<feature type="transmembrane region" description="Helical" evidence="1">
    <location>
        <begin position="316"/>
        <end position="333"/>
    </location>
</feature>
<dbReference type="Proteomes" id="UP000184334">
    <property type="component" value="Unassembled WGS sequence"/>
</dbReference>
<evidence type="ECO:0000313" key="2">
    <source>
        <dbReference type="EMBL" id="SHE27844.1"/>
    </source>
</evidence>
<evidence type="ECO:0000256" key="1">
    <source>
        <dbReference type="SAM" id="Phobius"/>
    </source>
</evidence>
<keyword evidence="1" id="KW-1133">Transmembrane helix</keyword>
<reference evidence="2" key="1">
    <citation type="submission" date="2016-11" db="EMBL/GenBank/DDBJ databases">
        <authorList>
            <person name="Varghese N."/>
            <person name="Submissions S."/>
        </authorList>
    </citation>
    <scope>NUCLEOTIDE SEQUENCE [LARGE SCALE GENOMIC DNA]</scope>
    <source>
        <strain evidence="2">DSM 16785</strain>
    </source>
</reference>
<organism evidence="2 3">
    <name type="scientific">Marinitoga hydrogenitolerans (strain DSM 16785 / JCM 12826 / AT1271)</name>
    <dbReference type="NCBI Taxonomy" id="1122195"/>
    <lineage>
        <taxon>Bacteria</taxon>
        <taxon>Thermotogati</taxon>
        <taxon>Thermotogota</taxon>
        <taxon>Thermotogae</taxon>
        <taxon>Petrotogales</taxon>
        <taxon>Petrotogaceae</taxon>
        <taxon>Marinitoga</taxon>
    </lineage>
</organism>
<feature type="transmembrane region" description="Helical" evidence="1">
    <location>
        <begin position="194"/>
        <end position="213"/>
    </location>
</feature>
<protein>
    <submittedName>
        <fullName evidence="2">ABC-2 type transport system permease protein</fullName>
    </submittedName>
</protein>
<keyword evidence="3" id="KW-1185">Reference proteome</keyword>
<feature type="transmembrane region" description="Helical" evidence="1">
    <location>
        <begin position="339"/>
        <end position="360"/>
    </location>
</feature>
<dbReference type="OrthoDB" id="43085at2"/>
<feature type="transmembrane region" description="Helical" evidence="1">
    <location>
        <begin position="253"/>
        <end position="274"/>
    </location>
</feature>
<feature type="transmembrane region" description="Helical" evidence="1">
    <location>
        <begin position="455"/>
        <end position="477"/>
    </location>
</feature>
<feature type="transmembrane region" description="Helical" evidence="1">
    <location>
        <begin position="157"/>
        <end position="182"/>
    </location>
</feature>
<dbReference type="Pfam" id="PF09847">
    <property type="entry name" value="12TM_1"/>
    <property type="match status" value="1"/>
</dbReference>
<feature type="transmembrane region" description="Helical" evidence="1">
    <location>
        <begin position="413"/>
        <end position="435"/>
    </location>
</feature>
<comment type="caution">
    <text evidence="2">The sequence shown here is derived from an EMBL/GenBank/DDBJ whole genome shotgun (WGS) entry which is preliminary data.</text>
</comment>
<keyword evidence="1" id="KW-0812">Transmembrane</keyword>
<proteinExistence type="predicted"/>
<feature type="transmembrane region" description="Helical" evidence="1">
    <location>
        <begin position="76"/>
        <end position="102"/>
    </location>
</feature>